<gene>
    <name evidence="3" type="ORF">QF092_13830</name>
</gene>
<dbReference type="PROSITE" id="PS51257">
    <property type="entry name" value="PROKAR_LIPOPROTEIN"/>
    <property type="match status" value="1"/>
</dbReference>
<reference evidence="3 4" key="1">
    <citation type="submission" date="2023-04" db="EMBL/GenBank/DDBJ databases">
        <title>YMD61, complete Genome.</title>
        <authorList>
            <person name="Zhang J."/>
        </authorList>
    </citation>
    <scope>NUCLEOTIDE SEQUENCE [LARGE SCALE GENOMIC DNA]</scope>
    <source>
        <strain evidence="3 4">YMD61</strain>
    </source>
</reference>
<dbReference type="InterPro" id="IPR021395">
    <property type="entry name" value="DUF3035"/>
</dbReference>
<accession>A0ABY8Q3B0</accession>
<keyword evidence="4" id="KW-1185">Reference proteome</keyword>
<evidence type="ECO:0000256" key="1">
    <source>
        <dbReference type="SAM" id="MobiDB-lite"/>
    </source>
</evidence>
<dbReference type="Pfam" id="PF11233">
    <property type="entry name" value="DUF3035"/>
    <property type="match status" value="1"/>
</dbReference>
<feature type="region of interest" description="Disordered" evidence="1">
    <location>
        <begin position="53"/>
        <end position="74"/>
    </location>
</feature>
<dbReference type="EMBL" id="CP124535">
    <property type="protein sequence ID" value="WGV15339.1"/>
    <property type="molecule type" value="Genomic_DNA"/>
</dbReference>
<proteinExistence type="predicted"/>
<evidence type="ECO:0000313" key="4">
    <source>
        <dbReference type="Proteomes" id="UP001230978"/>
    </source>
</evidence>
<dbReference type="RefSeq" id="WP_281464617.1">
    <property type="nucleotide sequence ID" value="NZ_CP124535.1"/>
</dbReference>
<feature type="signal peptide" evidence="2">
    <location>
        <begin position="1"/>
        <end position="19"/>
    </location>
</feature>
<evidence type="ECO:0000313" key="3">
    <source>
        <dbReference type="EMBL" id="WGV15339.1"/>
    </source>
</evidence>
<name>A0ABY8Q3B0_9RHOB</name>
<keyword evidence="2" id="KW-0732">Signal</keyword>
<organism evidence="3 4">
    <name type="scientific">Fuscovulum ytuae</name>
    <dbReference type="NCBI Taxonomy" id="3042299"/>
    <lineage>
        <taxon>Bacteria</taxon>
        <taxon>Pseudomonadati</taxon>
        <taxon>Pseudomonadota</taxon>
        <taxon>Alphaproteobacteria</taxon>
        <taxon>Rhodobacterales</taxon>
        <taxon>Paracoccaceae</taxon>
        <taxon>Fuscovulum</taxon>
    </lineage>
</organism>
<protein>
    <submittedName>
        <fullName evidence="3">DUF3035 domain-containing protein</fullName>
    </submittedName>
</protein>
<evidence type="ECO:0000256" key="2">
    <source>
        <dbReference type="SAM" id="SignalP"/>
    </source>
</evidence>
<feature type="chain" id="PRO_5047038054" evidence="2">
    <location>
        <begin position="20"/>
        <end position="179"/>
    </location>
</feature>
<sequence>MQATRRFPAIALAMVMALAACGNRDTVPSLMNVRSTTGGPDEFGIIPPKPLEMPEDLAALPDPTPGGANRTDRNPNAEAVAALGGNPSVTQGVNSAHAGLYAYAARYGVTQGIRETLAAEDLEYRRENDGRLLERLFNVNVYYRAYQPQSLDQHAELWRWRQAGVRTPSAPPPQDGEGE</sequence>
<dbReference type="Proteomes" id="UP001230978">
    <property type="component" value="Chromosome"/>
</dbReference>